<evidence type="ECO:0000256" key="1">
    <source>
        <dbReference type="ARBA" id="ARBA00004123"/>
    </source>
</evidence>
<evidence type="ECO:0000259" key="6">
    <source>
        <dbReference type="PROSITE" id="PS50863"/>
    </source>
</evidence>
<comment type="caution">
    <text evidence="7">The sequence shown here is derived from an EMBL/GenBank/DDBJ whole genome shotgun (WGS) entry which is preliminary data.</text>
</comment>
<proteinExistence type="predicted"/>
<gene>
    <name evidence="7" type="ORF">G4B88_001928</name>
</gene>
<sequence>MLKYGTSTIDTSNPIVLKVLSGGAWEVKLTKFDDDDHLWLGEGWPEFARFKACAKWGDGLGEHFVVPSIKALMTTKEKEKEIDLSRNENLASQNPFFKSVIQKTHLHNQYDMALPKDFWRQNVDENSCHYITLYVLHDQNKIWPVRLYARLRSTCPFRRAAFRKKDWQRFVDENHLKVGDVCIFELIDKNEMKFRDNTMKFGSSSKAINGTASSSKDGKLFGGEIKQSNPTFRVKLAVSGSRVQENPKAVRLKVGKNCWDVNLAHCGGGVVLCGGWPAFAKDNRLVPGDSLIFKLITNQVNHTLLEYHFPLYWQLVNIYFNSSML</sequence>
<accession>A0A7J6HD51</accession>
<name>A0A7J6HD51_CANSA</name>
<dbReference type="CDD" id="cd10017">
    <property type="entry name" value="B3_DNA"/>
    <property type="match status" value="1"/>
</dbReference>
<evidence type="ECO:0000313" key="8">
    <source>
        <dbReference type="Proteomes" id="UP000583929"/>
    </source>
</evidence>
<dbReference type="GO" id="GO:0005634">
    <property type="term" value="C:nucleus"/>
    <property type="evidence" value="ECO:0007669"/>
    <property type="project" value="UniProtKB-SubCell"/>
</dbReference>
<keyword evidence="3" id="KW-0238">DNA-binding</keyword>
<feature type="domain" description="TF-B3" evidence="6">
    <location>
        <begin position="97"/>
        <end position="200"/>
    </location>
</feature>
<evidence type="ECO:0000256" key="2">
    <source>
        <dbReference type="ARBA" id="ARBA00023015"/>
    </source>
</evidence>
<keyword evidence="4" id="KW-0804">Transcription</keyword>
<keyword evidence="5" id="KW-0539">Nucleus</keyword>
<evidence type="ECO:0000313" key="7">
    <source>
        <dbReference type="EMBL" id="KAF4393194.1"/>
    </source>
</evidence>
<dbReference type="SMART" id="SM01019">
    <property type="entry name" value="B3"/>
    <property type="match status" value="2"/>
</dbReference>
<evidence type="ECO:0000256" key="4">
    <source>
        <dbReference type="ARBA" id="ARBA00023163"/>
    </source>
</evidence>
<dbReference type="PROSITE" id="PS50863">
    <property type="entry name" value="B3"/>
    <property type="match status" value="2"/>
</dbReference>
<reference evidence="7 8" key="1">
    <citation type="journal article" date="2020" name="bioRxiv">
        <title>Sequence and annotation of 42 cannabis genomes reveals extensive copy number variation in cannabinoid synthesis and pathogen resistance genes.</title>
        <authorList>
            <person name="Mckernan K.J."/>
            <person name="Helbert Y."/>
            <person name="Kane L.T."/>
            <person name="Ebling H."/>
            <person name="Zhang L."/>
            <person name="Liu B."/>
            <person name="Eaton Z."/>
            <person name="Mclaughlin S."/>
            <person name="Kingan S."/>
            <person name="Baybayan P."/>
            <person name="Concepcion G."/>
            <person name="Jordan M."/>
            <person name="Riva A."/>
            <person name="Barbazuk W."/>
            <person name="Harkins T."/>
        </authorList>
    </citation>
    <scope>NUCLEOTIDE SEQUENCE [LARGE SCALE GENOMIC DNA]</scope>
    <source>
        <strain evidence="8">cv. Jamaican Lion 4</strain>
        <tissue evidence="7">Leaf</tissue>
    </source>
</reference>
<dbReference type="InterPro" id="IPR015300">
    <property type="entry name" value="DNA-bd_pseudobarrel_sf"/>
</dbReference>
<dbReference type="EMBL" id="JAATIQ010000049">
    <property type="protein sequence ID" value="KAF4393194.1"/>
    <property type="molecule type" value="Genomic_DNA"/>
</dbReference>
<dbReference type="Pfam" id="PF02362">
    <property type="entry name" value="B3"/>
    <property type="match status" value="2"/>
</dbReference>
<evidence type="ECO:0000256" key="3">
    <source>
        <dbReference type="ARBA" id="ARBA00023125"/>
    </source>
</evidence>
<keyword evidence="2" id="KW-0805">Transcription regulation</keyword>
<protein>
    <recommendedName>
        <fullName evidence="6">TF-B3 domain-containing protein</fullName>
    </recommendedName>
</protein>
<organism evidence="7 8">
    <name type="scientific">Cannabis sativa</name>
    <name type="common">Hemp</name>
    <name type="synonym">Marijuana</name>
    <dbReference type="NCBI Taxonomy" id="3483"/>
    <lineage>
        <taxon>Eukaryota</taxon>
        <taxon>Viridiplantae</taxon>
        <taxon>Streptophyta</taxon>
        <taxon>Embryophyta</taxon>
        <taxon>Tracheophyta</taxon>
        <taxon>Spermatophyta</taxon>
        <taxon>Magnoliopsida</taxon>
        <taxon>eudicotyledons</taxon>
        <taxon>Gunneridae</taxon>
        <taxon>Pentapetalae</taxon>
        <taxon>rosids</taxon>
        <taxon>fabids</taxon>
        <taxon>Rosales</taxon>
        <taxon>Cannabaceae</taxon>
        <taxon>Cannabis</taxon>
    </lineage>
</organism>
<dbReference type="AlphaFoldDB" id="A0A7J6HD51"/>
<dbReference type="InterPro" id="IPR044837">
    <property type="entry name" value="REM16-like"/>
</dbReference>
<dbReference type="SUPFAM" id="SSF101936">
    <property type="entry name" value="DNA-binding pseudobarrel domain"/>
    <property type="match status" value="3"/>
</dbReference>
<dbReference type="InterPro" id="IPR003340">
    <property type="entry name" value="B3_DNA-bd"/>
</dbReference>
<dbReference type="PANTHER" id="PTHR31391:SF106">
    <property type="entry name" value="B3 DOMAIN-CONTAINING PROTEIN OS01G0723500"/>
    <property type="match status" value="1"/>
</dbReference>
<evidence type="ECO:0000256" key="5">
    <source>
        <dbReference type="ARBA" id="ARBA00023242"/>
    </source>
</evidence>
<dbReference type="PANTHER" id="PTHR31391">
    <property type="entry name" value="B3 DOMAIN-CONTAINING PROTEIN OS11G0197600-RELATED"/>
    <property type="match status" value="1"/>
</dbReference>
<comment type="subcellular location">
    <subcellularLocation>
        <location evidence="1">Nucleus</location>
    </subcellularLocation>
</comment>
<keyword evidence="8" id="KW-1185">Reference proteome</keyword>
<dbReference type="Gene3D" id="2.40.330.10">
    <property type="entry name" value="DNA-binding pseudobarrel domain"/>
    <property type="match status" value="2"/>
</dbReference>
<dbReference type="Proteomes" id="UP000583929">
    <property type="component" value="Unassembled WGS sequence"/>
</dbReference>
<dbReference type="GO" id="GO:0003677">
    <property type="term" value="F:DNA binding"/>
    <property type="evidence" value="ECO:0007669"/>
    <property type="project" value="UniProtKB-KW"/>
</dbReference>
<feature type="domain" description="TF-B3" evidence="6">
    <location>
        <begin position="259"/>
        <end position="310"/>
    </location>
</feature>